<evidence type="ECO:0000313" key="3">
    <source>
        <dbReference type="Proteomes" id="UP000234681"/>
    </source>
</evidence>
<feature type="region of interest" description="Disordered" evidence="1">
    <location>
        <begin position="22"/>
        <end position="50"/>
    </location>
</feature>
<evidence type="ECO:0000313" key="2">
    <source>
        <dbReference type="EMBL" id="EDM04103.1"/>
    </source>
</evidence>
<sequence length="50" mass="5702">MDADTRSHTVYGALRTLTEEQEETLRTVSGQELHRKSKSQLTSTLGVFRH</sequence>
<dbReference type="EMBL" id="CH473948">
    <property type="protein sequence ID" value="EDM04103.1"/>
    <property type="molecule type" value="Genomic_DNA"/>
</dbReference>
<accession>A6HDJ8</accession>
<dbReference type="AlphaFoldDB" id="A6HDJ8"/>
<evidence type="ECO:0000256" key="1">
    <source>
        <dbReference type="SAM" id="MobiDB-lite"/>
    </source>
</evidence>
<feature type="compositionally biased region" description="Polar residues" evidence="1">
    <location>
        <begin position="39"/>
        <end position="50"/>
    </location>
</feature>
<dbReference type="Proteomes" id="UP000234681">
    <property type="component" value="Chromosome 10"/>
</dbReference>
<name>A6HDJ8_RAT</name>
<protein>
    <submittedName>
        <fullName evidence="2">RCG34634</fullName>
    </submittedName>
</protein>
<organism evidence="2 3">
    <name type="scientific">Rattus norvegicus</name>
    <name type="common">Rat</name>
    <dbReference type="NCBI Taxonomy" id="10116"/>
    <lineage>
        <taxon>Eukaryota</taxon>
        <taxon>Metazoa</taxon>
        <taxon>Chordata</taxon>
        <taxon>Craniata</taxon>
        <taxon>Vertebrata</taxon>
        <taxon>Euteleostomi</taxon>
        <taxon>Mammalia</taxon>
        <taxon>Eutheria</taxon>
        <taxon>Euarchontoglires</taxon>
        <taxon>Glires</taxon>
        <taxon>Rodentia</taxon>
        <taxon>Myomorpha</taxon>
        <taxon>Muroidea</taxon>
        <taxon>Muridae</taxon>
        <taxon>Murinae</taxon>
        <taxon>Rattus</taxon>
    </lineage>
</organism>
<reference evidence="2 3" key="1">
    <citation type="submission" date="2005-07" db="EMBL/GenBank/DDBJ databases">
        <authorList>
            <person name="Mural R.J."/>
            <person name="Li P.W."/>
            <person name="Adams M.D."/>
            <person name="Amanatides P.G."/>
            <person name="Baden-Tillson H."/>
            <person name="Barnstead M."/>
            <person name="Chin S.H."/>
            <person name="Dew I."/>
            <person name="Evans C.A."/>
            <person name="Ferriera S."/>
            <person name="Flanigan M."/>
            <person name="Fosler C."/>
            <person name="Glodek A."/>
            <person name="Gu Z."/>
            <person name="Holt R.A."/>
            <person name="Jennings D."/>
            <person name="Kraft C.L."/>
            <person name="Lu F."/>
            <person name="Nguyen T."/>
            <person name="Nusskern D.R."/>
            <person name="Pfannkoch C.M."/>
            <person name="Sitter C."/>
            <person name="Sutton G.G."/>
            <person name="Venter J.C."/>
            <person name="Wang Z."/>
            <person name="Woodage T."/>
            <person name="Zheng X.H."/>
            <person name="Zhong F."/>
        </authorList>
    </citation>
    <scope>NUCLEOTIDE SEQUENCE [LARGE SCALE GENOMIC DNA]</scope>
    <source>
        <strain>BN</strain>
        <strain evidence="3">Sprague-Dawley</strain>
    </source>
</reference>
<proteinExistence type="predicted"/>
<gene>
    <name evidence="2" type="ORF">rCG_34634</name>
</gene>